<dbReference type="AlphaFoldDB" id="A0A0B6Z7C7"/>
<sequence length="50" mass="6008">PKSCPTIMSNNFNMLKSGYYICTPSRQQIRRYNMINKLVTDRNLRWGRQI</sequence>
<name>A0A0B6Z7C7_9EUPU</name>
<accession>A0A0B6Z7C7</accession>
<organism evidence="1">
    <name type="scientific">Arion vulgaris</name>
    <dbReference type="NCBI Taxonomy" id="1028688"/>
    <lineage>
        <taxon>Eukaryota</taxon>
        <taxon>Metazoa</taxon>
        <taxon>Spiralia</taxon>
        <taxon>Lophotrochozoa</taxon>
        <taxon>Mollusca</taxon>
        <taxon>Gastropoda</taxon>
        <taxon>Heterobranchia</taxon>
        <taxon>Euthyneura</taxon>
        <taxon>Panpulmonata</taxon>
        <taxon>Eupulmonata</taxon>
        <taxon>Stylommatophora</taxon>
        <taxon>Helicina</taxon>
        <taxon>Arionoidea</taxon>
        <taxon>Arionidae</taxon>
        <taxon>Arion</taxon>
    </lineage>
</organism>
<reference evidence="1" key="1">
    <citation type="submission" date="2014-12" db="EMBL/GenBank/DDBJ databases">
        <title>Insight into the proteome of Arion vulgaris.</title>
        <authorList>
            <person name="Aradska J."/>
            <person name="Bulat T."/>
            <person name="Smidak R."/>
            <person name="Sarate P."/>
            <person name="Gangsoo J."/>
            <person name="Sialana F."/>
            <person name="Bilban M."/>
            <person name="Lubec G."/>
        </authorList>
    </citation>
    <scope>NUCLEOTIDE SEQUENCE</scope>
    <source>
        <tissue evidence="1">Skin</tissue>
    </source>
</reference>
<gene>
    <name evidence="1" type="primary">ORF48886</name>
</gene>
<feature type="non-terminal residue" evidence="1">
    <location>
        <position position="1"/>
    </location>
</feature>
<protein>
    <submittedName>
        <fullName evidence="1">Uncharacterized protein</fullName>
    </submittedName>
</protein>
<dbReference type="EMBL" id="HACG01016750">
    <property type="protein sequence ID" value="CEK63615.1"/>
    <property type="molecule type" value="Transcribed_RNA"/>
</dbReference>
<proteinExistence type="predicted"/>
<evidence type="ECO:0000313" key="1">
    <source>
        <dbReference type="EMBL" id="CEK63615.1"/>
    </source>
</evidence>